<feature type="transmembrane region" description="Helical" evidence="2">
    <location>
        <begin position="487"/>
        <end position="505"/>
    </location>
</feature>
<feature type="transmembrane region" description="Helical" evidence="2">
    <location>
        <begin position="417"/>
        <end position="437"/>
    </location>
</feature>
<dbReference type="PANTHER" id="PTHR38434">
    <property type="entry name" value="BLL2549 PROTEIN"/>
    <property type="match status" value="1"/>
</dbReference>
<feature type="transmembrane region" description="Helical" evidence="2">
    <location>
        <begin position="721"/>
        <end position="738"/>
    </location>
</feature>
<dbReference type="PANTHER" id="PTHR38434:SF1">
    <property type="entry name" value="BLL2549 PROTEIN"/>
    <property type="match status" value="1"/>
</dbReference>
<dbReference type="EMBL" id="JAERRB010000002">
    <property type="protein sequence ID" value="MBL0740845.1"/>
    <property type="molecule type" value="Genomic_DNA"/>
</dbReference>
<feature type="transmembrane region" description="Helical" evidence="2">
    <location>
        <begin position="310"/>
        <end position="332"/>
    </location>
</feature>
<evidence type="ECO:0000313" key="4">
    <source>
        <dbReference type="Proteomes" id="UP000613030"/>
    </source>
</evidence>
<evidence type="ECO:0000313" key="3">
    <source>
        <dbReference type="EMBL" id="MBL0740845.1"/>
    </source>
</evidence>
<evidence type="ECO:0000256" key="1">
    <source>
        <dbReference type="SAM" id="MobiDB-lite"/>
    </source>
</evidence>
<comment type="caution">
    <text evidence="3">The sequence shown here is derived from an EMBL/GenBank/DDBJ whole genome shotgun (WGS) entry which is preliminary data.</text>
</comment>
<feature type="transmembrane region" description="Helical" evidence="2">
    <location>
        <begin position="279"/>
        <end position="298"/>
    </location>
</feature>
<name>A0ABS1KN12_9BACT</name>
<feature type="transmembrane region" description="Helical" evidence="2">
    <location>
        <begin position="394"/>
        <end position="410"/>
    </location>
</feature>
<proteinExistence type="predicted"/>
<feature type="transmembrane region" description="Helical" evidence="2">
    <location>
        <begin position="124"/>
        <end position="141"/>
    </location>
</feature>
<feature type="transmembrane region" description="Helical" evidence="2">
    <location>
        <begin position="457"/>
        <end position="475"/>
    </location>
</feature>
<feature type="transmembrane region" description="Helical" evidence="2">
    <location>
        <begin position="148"/>
        <end position="170"/>
    </location>
</feature>
<feature type="transmembrane region" description="Helical" evidence="2">
    <location>
        <begin position="252"/>
        <end position="273"/>
    </location>
</feature>
<feature type="transmembrane region" description="Helical" evidence="2">
    <location>
        <begin position="692"/>
        <end position="709"/>
    </location>
</feature>
<feature type="transmembrane region" description="Helical" evidence="2">
    <location>
        <begin position="95"/>
        <end position="112"/>
    </location>
</feature>
<feature type="transmembrane region" description="Helical" evidence="2">
    <location>
        <begin position="554"/>
        <end position="572"/>
    </location>
</feature>
<gene>
    <name evidence="3" type="ORF">JI741_06420</name>
</gene>
<accession>A0ABS1KN12</accession>
<organism evidence="3 4">
    <name type="scientific">Chryseolinea lacunae</name>
    <dbReference type="NCBI Taxonomy" id="2801331"/>
    <lineage>
        <taxon>Bacteria</taxon>
        <taxon>Pseudomonadati</taxon>
        <taxon>Bacteroidota</taxon>
        <taxon>Cytophagia</taxon>
        <taxon>Cytophagales</taxon>
        <taxon>Fulvivirgaceae</taxon>
        <taxon>Chryseolinea</taxon>
    </lineage>
</organism>
<keyword evidence="2" id="KW-0472">Membrane</keyword>
<keyword evidence="4" id="KW-1185">Reference proteome</keyword>
<feature type="transmembrane region" description="Helical" evidence="2">
    <location>
        <begin position="667"/>
        <end position="685"/>
    </location>
</feature>
<protein>
    <submittedName>
        <fullName evidence="3">DUF2339 domain-containing protein</fullName>
    </submittedName>
</protein>
<feature type="transmembrane region" description="Helical" evidence="2">
    <location>
        <begin position="227"/>
        <end position="247"/>
    </location>
</feature>
<feature type="transmembrane region" description="Helical" evidence="2">
    <location>
        <begin position="629"/>
        <end position="651"/>
    </location>
</feature>
<sequence>MPQAAAKRVVPVVEKDSILEPTRPPEAKEDVAPKQPVPPPVVTPAAMEPKPPVIVAPPSRDPVRRPPAPPAPPKPKEPGFFERNPDLEKFIGENLANKIGIGILVLGIGFFVKYAIDQDWISEIGRVFIGILCGGILLGVAHRMRKTFAAFSSVLVGGGVAILYLTIAIAFHEYQIFSQTAAFILMVVITAFAVMLSLGYDRKELAVLSILGGFASPFMVSTGEGNYIVLFIYILILDGGMLVLAYYKKWNIVNIICYVFTILLFGSWLGARFDGEKPSMIVGALIFATLFYLVFFAMNMINNLRKRTAFAALEISLLLSTTFFYYGAGMVILNNAHGEPFKGLFTACLGIFNFIFAYTLFKSSRVDKNLVYLLIGLVLTFISLAAPVQLEGNYITLFWAAEAVLLLWLSQKSGIRLMKLTAVIIMGLMAISLLMDWGQIYLDDNNEQTLRIIFNKGYITGIVSLMSIGLTLYLLKFEKSESQENVKIYSAILTFGGILVLYFSQLLELRYHLIANEVAYSAQNIVIGCYNMMFIAGLLLSAKRLPLPKEAEPLPPFLGVLAILMYLLFYQGQSVMARNEYLENGAPITGFIFHYVLVAVLLVVAVLSLRKIQHMKVFNDQTYNAYSWFYVFFFVFVASAELDHVVVMAAYSPGDYIDDILTQNHKIGYPILWGITSFLLIAVGLKLKKKHLRIISLTLFLITLLKLFFVDIRGISEGGKIAAFISLGVLLLVVSFMYQRLKKLLLADELPATTPPDAPLETPTEEEV</sequence>
<feature type="region of interest" description="Disordered" evidence="1">
    <location>
        <begin position="1"/>
        <end position="80"/>
    </location>
</feature>
<feature type="compositionally biased region" description="Basic and acidic residues" evidence="1">
    <location>
        <begin position="13"/>
        <end position="32"/>
    </location>
</feature>
<keyword evidence="2" id="KW-0812">Transmembrane</keyword>
<reference evidence="3 4" key="1">
    <citation type="submission" date="2021-01" db="EMBL/GenBank/DDBJ databases">
        <title>Chryseolinea sp. Jin1 Genome sequencing and assembly.</title>
        <authorList>
            <person name="Kim I."/>
        </authorList>
    </citation>
    <scope>NUCLEOTIDE SEQUENCE [LARGE SCALE GENOMIC DNA]</scope>
    <source>
        <strain evidence="3 4">Jin1</strain>
    </source>
</reference>
<dbReference type="InterPro" id="IPR019286">
    <property type="entry name" value="DUF2339_TM"/>
</dbReference>
<feature type="transmembrane region" description="Helical" evidence="2">
    <location>
        <begin position="344"/>
        <end position="361"/>
    </location>
</feature>
<dbReference type="Proteomes" id="UP000613030">
    <property type="component" value="Unassembled WGS sequence"/>
</dbReference>
<keyword evidence="2" id="KW-1133">Transmembrane helix</keyword>
<feature type="transmembrane region" description="Helical" evidence="2">
    <location>
        <begin position="205"/>
        <end position="221"/>
    </location>
</feature>
<evidence type="ECO:0000256" key="2">
    <source>
        <dbReference type="SAM" id="Phobius"/>
    </source>
</evidence>
<feature type="transmembrane region" description="Helical" evidence="2">
    <location>
        <begin position="592"/>
        <end position="609"/>
    </location>
</feature>
<feature type="transmembrane region" description="Helical" evidence="2">
    <location>
        <begin position="176"/>
        <end position="198"/>
    </location>
</feature>
<dbReference type="Pfam" id="PF10101">
    <property type="entry name" value="DUF2339"/>
    <property type="match status" value="1"/>
</dbReference>
<feature type="transmembrane region" description="Helical" evidence="2">
    <location>
        <begin position="525"/>
        <end position="542"/>
    </location>
</feature>
<feature type="transmembrane region" description="Helical" evidence="2">
    <location>
        <begin position="370"/>
        <end position="388"/>
    </location>
</feature>